<proteinExistence type="predicted"/>
<dbReference type="OrthoDB" id="10007484at2759"/>
<dbReference type="InParanoid" id="A0A165CVZ6"/>
<feature type="non-terminal residue" evidence="1">
    <location>
        <position position="1"/>
    </location>
</feature>
<evidence type="ECO:0000313" key="2">
    <source>
        <dbReference type="Proteomes" id="UP000076871"/>
    </source>
</evidence>
<dbReference type="STRING" id="1314785.A0A165CVZ6"/>
<reference evidence="1 2" key="1">
    <citation type="journal article" date="2016" name="Mol. Biol. Evol.">
        <title>Comparative Genomics of Early-Diverging Mushroom-Forming Fungi Provides Insights into the Origins of Lignocellulose Decay Capabilities.</title>
        <authorList>
            <person name="Nagy L.G."/>
            <person name="Riley R."/>
            <person name="Tritt A."/>
            <person name="Adam C."/>
            <person name="Daum C."/>
            <person name="Floudas D."/>
            <person name="Sun H."/>
            <person name="Yadav J.S."/>
            <person name="Pangilinan J."/>
            <person name="Larsson K.H."/>
            <person name="Matsuura K."/>
            <person name="Barry K."/>
            <person name="Labutti K."/>
            <person name="Kuo R."/>
            <person name="Ohm R.A."/>
            <person name="Bhattacharya S.S."/>
            <person name="Shirouzu T."/>
            <person name="Yoshinaga Y."/>
            <person name="Martin F.M."/>
            <person name="Grigoriev I.V."/>
            <person name="Hibbett D.S."/>
        </authorList>
    </citation>
    <scope>NUCLEOTIDE SEQUENCE [LARGE SCALE GENOMIC DNA]</scope>
    <source>
        <strain evidence="1 2">93-53</strain>
    </source>
</reference>
<keyword evidence="2" id="KW-1185">Reference proteome</keyword>
<name>A0A165CVZ6_9APHY</name>
<dbReference type="AlphaFoldDB" id="A0A165CVZ6"/>
<evidence type="ECO:0000313" key="1">
    <source>
        <dbReference type="EMBL" id="KZT03541.1"/>
    </source>
</evidence>
<protein>
    <submittedName>
        <fullName evidence="1">Uncharacterized protein</fullName>
    </submittedName>
</protein>
<dbReference type="EMBL" id="KV427643">
    <property type="protein sequence ID" value="KZT03541.1"/>
    <property type="molecule type" value="Genomic_DNA"/>
</dbReference>
<dbReference type="RefSeq" id="XP_040761281.1">
    <property type="nucleotide sequence ID" value="XM_040904802.1"/>
</dbReference>
<gene>
    <name evidence="1" type="ORF">LAESUDRAFT_659407</name>
</gene>
<organism evidence="1 2">
    <name type="scientific">Laetiporus sulphureus 93-53</name>
    <dbReference type="NCBI Taxonomy" id="1314785"/>
    <lineage>
        <taxon>Eukaryota</taxon>
        <taxon>Fungi</taxon>
        <taxon>Dikarya</taxon>
        <taxon>Basidiomycota</taxon>
        <taxon>Agaricomycotina</taxon>
        <taxon>Agaricomycetes</taxon>
        <taxon>Polyporales</taxon>
        <taxon>Laetiporus</taxon>
    </lineage>
</organism>
<sequence length="184" mass="21246">KQLHTCTRGCLRTDQYGALKCKHHAPWPLSEVDIVDEKGWWQPKRIYGYLNGYVPAITVNCRCNNDGKLLTNSEETNNITFYVTGYAAKKQGRSYNTSALLVKGLIYHFDDETYIHQIQEQAHMLLFCSVNILNRQQEIPAPMVFSYLMGWGDVIKSHHYISVYWTSFTGALLKADPELHRNCR</sequence>
<dbReference type="Proteomes" id="UP000076871">
    <property type="component" value="Unassembled WGS sequence"/>
</dbReference>
<dbReference type="GeneID" id="63821832"/>
<accession>A0A165CVZ6</accession>